<keyword evidence="4" id="KW-1185">Reference proteome</keyword>
<dbReference type="GeneID" id="108679662"/>
<dbReference type="PROSITE" id="PS50835">
    <property type="entry name" value="IG_LIKE"/>
    <property type="match status" value="1"/>
</dbReference>
<feature type="chain" id="PRO_5034303151" evidence="2">
    <location>
        <begin position="24"/>
        <end position="170"/>
    </location>
</feature>
<evidence type="ECO:0000259" key="3">
    <source>
        <dbReference type="PROSITE" id="PS50835"/>
    </source>
</evidence>
<dbReference type="AlphaFoldDB" id="A0A8B7PCM5"/>
<dbReference type="Proteomes" id="UP000694843">
    <property type="component" value="Unplaced"/>
</dbReference>
<dbReference type="InterPro" id="IPR007110">
    <property type="entry name" value="Ig-like_dom"/>
</dbReference>
<feature type="transmembrane region" description="Helical" evidence="1">
    <location>
        <begin position="143"/>
        <end position="166"/>
    </location>
</feature>
<organism evidence="4 5">
    <name type="scientific">Hyalella azteca</name>
    <name type="common">Amphipod</name>
    <dbReference type="NCBI Taxonomy" id="294128"/>
    <lineage>
        <taxon>Eukaryota</taxon>
        <taxon>Metazoa</taxon>
        <taxon>Ecdysozoa</taxon>
        <taxon>Arthropoda</taxon>
        <taxon>Crustacea</taxon>
        <taxon>Multicrustacea</taxon>
        <taxon>Malacostraca</taxon>
        <taxon>Eumalacostraca</taxon>
        <taxon>Peracarida</taxon>
        <taxon>Amphipoda</taxon>
        <taxon>Senticaudata</taxon>
        <taxon>Talitrida</taxon>
        <taxon>Talitroidea</taxon>
        <taxon>Hyalellidae</taxon>
        <taxon>Hyalella</taxon>
    </lineage>
</organism>
<dbReference type="KEGG" id="hazt:108679662"/>
<proteinExistence type="predicted"/>
<evidence type="ECO:0000313" key="5">
    <source>
        <dbReference type="RefSeq" id="XP_018023838.1"/>
    </source>
</evidence>
<evidence type="ECO:0000256" key="1">
    <source>
        <dbReference type="SAM" id="Phobius"/>
    </source>
</evidence>
<keyword evidence="1" id="KW-0812">Transmembrane</keyword>
<reference evidence="5" key="1">
    <citation type="submission" date="2025-08" db="UniProtKB">
        <authorList>
            <consortium name="RefSeq"/>
        </authorList>
    </citation>
    <scope>IDENTIFICATION</scope>
    <source>
        <tissue evidence="5">Whole organism</tissue>
    </source>
</reference>
<dbReference type="RefSeq" id="XP_018023838.1">
    <property type="nucleotide sequence ID" value="XM_018168349.2"/>
</dbReference>
<keyword evidence="2" id="KW-0732">Signal</keyword>
<gene>
    <name evidence="5" type="primary">LOC108679662</name>
</gene>
<sequence length="170" mass="18329">MRSSAALEIFALFLSYLTLVTRADDTKLSIHYSDGGNLTTISASSLETTSDTDLLLTCSVLKECANDKDELTWTEDGLELKDQMYGAGKDELVLEKTVKISAPACGRNLTCNRSHNQDTTSLRSVTVNCTVKAEEVYEAPESYSVGAIIGILCGLIVVLGILAVVLNKVM</sequence>
<evidence type="ECO:0000256" key="2">
    <source>
        <dbReference type="SAM" id="SignalP"/>
    </source>
</evidence>
<name>A0A8B7PCM5_HYAAZ</name>
<accession>A0A8B7PCM5</accession>
<protein>
    <submittedName>
        <fullName evidence="5">Uncharacterized protein LOC108679662</fullName>
    </submittedName>
</protein>
<evidence type="ECO:0000313" key="4">
    <source>
        <dbReference type="Proteomes" id="UP000694843"/>
    </source>
</evidence>
<keyword evidence="1" id="KW-0472">Membrane</keyword>
<feature type="domain" description="Ig-like" evidence="3">
    <location>
        <begin position="36"/>
        <end position="128"/>
    </location>
</feature>
<keyword evidence="1" id="KW-1133">Transmembrane helix</keyword>
<feature type="signal peptide" evidence="2">
    <location>
        <begin position="1"/>
        <end position="23"/>
    </location>
</feature>